<gene>
    <name evidence="1" type="ORF">F383_23564</name>
</gene>
<protein>
    <submittedName>
        <fullName evidence="1">Envelope glycoprotein</fullName>
    </submittedName>
</protein>
<dbReference type="Proteomes" id="UP000032142">
    <property type="component" value="Unassembled WGS sequence"/>
</dbReference>
<accession>A0A0B0P1R5</accession>
<evidence type="ECO:0000313" key="2">
    <source>
        <dbReference type="Proteomes" id="UP000032142"/>
    </source>
</evidence>
<keyword evidence="1" id="KW-0946">Virion</keyword>
<evidence type="ECO:0000313" key="1">
    <source>
        <dbReference type="EMBL" id="KHG18094.1"/>
    </source>
</evidence>
<keyword evidence="2" id="KW-1185">Reference proteome</keyword>
<reference evidence="2" key="1">
    <citation type="submission" date="2014-09" db="EMBL/GenBank/DDBJ databases">
        <authorList>
            <person name="Mudge J."/>
            <person name="Ramaraj T."/>
            <person name="Lindquist I.E."/>
            <person name="Bharti A.K."/>
            <person name="Sundararajan A."/>
            <person name="Cameron C.T."/>
            <person name="Woodward J.E."/>
            <person name="May G.D."/>
            <person name="Brubaker C."/>
            <person name="Broadhvest J."/>
            <person name="Wilkins T.A."/>
        </authorList>
    </citation>
    <scope>NUCLEOTIDE SEQUENCE</scope>
    <source>
        <strain evidence="2">cv. AKA8401</strain>
    </source>
</reference>
<dbReference type="EMBL" id="KN409805">
    <property type="protein sequence ID" value="KHG18094.1"/>
    <property type="molecule type" value="Genomic_DNA"/>
</dbReference>
<organism evidence="1 2">
    <name type="scientific">Gossypium arboreum</name>
    <name type="common">Tree cotton</name>
    <name type="synonym">Gossypium nanking</name>
    <dbReference type="NCBI Taxonomy" id="29729"/>
    <lineage>
        <taxon>Eukaryota</taxon>
        <taxon>Viridiplantae</taxon>
        <taxon>Streptophyta</taxon>
        <taxon>Embryophyta</taxon>
        <taxon>Tracheophyta</taxon>
        <taxon>Spermatophyta</taxon>
        <taxon>Magnoliopsida</taxon>
        <taxon>eudicotyledons</taxon>
        <taxon>Gunneridae</taxon>
        <taxon>Pentapetalae</taxon>
        <taxon>rosids</taxon>
        <taxon>malvids</taxon>
        <taxon>Malvales</taxon>
        <taxon>Malvaceae</taxon>
        <taxon>Malvoideae</taxon>
        <taxon>Gossypium</taxon>
    </lineage>
</organism>
<keyword evidence="1" id="KW-0261">Viral envelope protein</keyword>
<sequence>MGSFKEKFNGDLDEYVKDEKEVVMCKWAQVYSTSSGWRSSEILSNYQAIIWGIS</sequence>
<dbReference type="AlphaFoldDB" id="A0A0B0P1R5"/>
<proteinExistence type="predicted"/>
<name>A0A0B0P1R5_GOSAR</name>